<sequence length="36" mass="3696">FLASERAAYISGAALHVHGGGEPPAFLDAATANKER</sequence>
<evidence type="ECO:0000313" key="1">
    <source>
        <dbReference type="EMBL" id="NGN63617.1"/>
    </source>
</evidence>
<keyword evidence="2" id="KW-1185">Reference proteome</keyword>
<dbReference type="AlphaFoldDB" id="A0A6G4TX46"/>
<protein>
    <submittedName>
        <fullName evidence="1">Short-chain dehydrogenase</fullName>
    </submittedName>
</protein>
<name>A0A6G4TX46_9ACTN</name>
<gene>
    <name evidence="1" type="ORF">G5C51_06810</name>
</gene>
<accession>A0A6G4TX46</accession>
<organism evidence="1 2">
    <name type="scientific">Streptomyces coryli</name>
    <dbReference type="NCBI Taxonomy" id="1128680"/>
    <lineage>
        <taxon>Bacteria</taxon>
        <taxon>Bacillati</taxon>
        <taxon>Actinomycetota</taxon>
        <taxon>Actinomycetes</taxon>
        <taxon>Kitasatosporales</taxon>
        <taxon>Streptomycetaceae</taxon>
        <taxon>Streptomyces</taxon>
    </lineage>
</organism>
<dbReference type="Proteomes" id="UP000481583">
    <property type="component" value="Unassembled WGS sequence"/>
</dbReference>
<feature type="non-terminal residue" evidence="1">
    <location>
        <position position="1"/>
    </location>
</feature>
<evidence type="ECO:0000313" key="2">
    <source>
        <dbReference type="Proteomes" id="UP000481583"/>
    </source>
</evidence>
<proteinExistence type="predicted"/>
<comment type="caution">
    <text evidence="1">The sequence shown here is derived from an EMBL/GenBank/DDBJ whole genome shotgun (WGS) entry which is preliminary data.</text>
</comment>
<reference evidence="1 2" key="1">
    <citation type="submission" date="2020-02" db="EMBL/GenBank/DDBJ databases">
        <title>Whole-genome analyses of novel actinobacteria.</title>
        <authorList>
            <person name="Sahin N."/>
        </authorList>
    </citation>
    <scope>NUCLEOTIDE SEQUENCE [LARGE SCALE GENOMIC DNA]</scope>
    <source>
        <strain evidence="1 2">A7024</strain>
    </source>
</reference>
<dbReference type="EMBL" id="JAAKZV010000017">
    <property type="protein sequence ID" value="NGN63617.1"/>
    <property type="molecule type" value="Genomic_DNA"/>
</dbReference>